<dbReference type="InterPro" id="IPR031758">
    <property type="entry name" value="SoDot-IcmSS"/>
</dbReference>
<evidence type="ECO:0000256" key="1">
    <source>
        <dbReference type="SAM" id="MobiDB-lite"/>
    </source>
</evidence>
<evidence type="ECO:0008006" key="4">
    <source>
        <dbReference type="Google" id="ProtNLM"/>
    </source>
</evidence>
<dbReference type="EMBL" id="LN681225">
    <property type="protein sequence ID" value="CEK09833.1"/>
    <property type="molecule type" value="Genomic_DNA"/>
</dbReference>
<dbReference type="KEGG" id="lha:LHA_0747"/>
<sequence>MGFTLTSYNTMKESFDRGILTFLGHHKVASVDKLPPHRKGYVLFLQTMIEQIDQLPVKNTEKEIREQERLKASILTGAMYIISEGMLPASGSLLRDILQETMGVRAENKDKGTTANIIDPMSAAHMTSEAMKFYTALIFPHGSTDKMLAQNPFSKIESMDFVTFEVQGIDLGATARKAVLHNGRHAMINEEKERLRREAESKKGPYASYNPMGWFSGTSKKKDDEEEYDDTLEDTKGAKV</sequence>
<protein>
    <recommendedName>
        <fullName evidence="4">Dot/Icm secretion system substrate</fullName>
    </recommendedName>
</protein>
<dbReference type="InterPro" id="IPR044887">
    <property type="entry name" value="SoDot-IcmSS_sf"/>
</dbReference>
<dbReference type="Proteomes" id="UP000032803">
    <property type="component" value="Chromosome I"/>
</dbReference>
<dbReference type="Pfam" id="PF16848">
    <property type="entry name" value="SoDot-IcmSS"/>
    <property type="match status" value="1"/>
</dbReference>
<evidence type="ECO:0000313" key="3">
    <source>
        <dbReference type="Proteomes" id="UP000032803"/>
    </source>
</evidence>
<name>A0A0A8UM52_LEGHA</name>
<accession>A0A0A8UM52</accession>
<proteinExistence type="predicted"/>
<dbReference type="OrthoDB" id="5654087at2"/>
<dbReference type="HOGENOM" id="CLU_1164704_0_0_6"/>
<organism evidence="2 3">
    <name type="scientific">Legionella hackeliae</name>
    <dbReference type="NCBI Taxonomy" id="449"/>
    <lineage>
        <taxon>Bacteria</taxon>
        <taxon>Pseudomonadati</taxon>
        <taxon>Pseudomonadota</taxon>
        <taxon>Gammaproteobacteria</taxon>
        <taxon>Legionellales</taxon>
        <taxon>Legionellaceae</taxon>
        <taxon>Legionella</taxon>
    </lineage>
</organism>
<feature type="compositionally biased region" description="Basic and acidic residues" evidence="1">
    <location>
        <begin position="190"/>
        <end position="203"/>
    </location>
</feature>
<dbReference type="RefSeq" id="WP_045105300.1">
    <property type="nucleotide sequence ID" value="NZ_LN681225.1"/>
</dbReference>
<keyword evidence="3" id="KW-1185">Reference proteome</keyword>
<feature type="region of interest" description="Disordered" evidence="1">
    <location>
        <begin position="190"/>
        <end position="240"/>
    </location>
</feature>
<dbReference type="Gene3D" id="1.20.1440.330">
    <property type="match status" value="1"/>
</dbReference>
<gene>
    <name evidence="2" type="ORF">LHA_0747</name>
</gene>
<reference evidence="3" key="1">
    <citation type="submission" date="2014-09" db="EMBL/GenBank/DDBJ databases">
        <authorList>
            <person name="Gomez-Valero L."/>
        </authorList>
    </citation>
    <scope>NUCLEOTIDE SEQUENCE [LARGE SCALE GENOMIC DNA]</scope>
    <source>
        <strain evidence="3">ATCC35250</strain>
    </source>
</reference>
<dbReference type="PATRIC" id="fig|449.7.peg.2838"/>
<dbReference type="AlphaFoldDB" id="A0A0A8UM52"/>
<evidence type="ECO:0000313" key="2">
    <source>
        <dbReference type="EMBL" id="CEK09833.1"/>
    </source>
</evidence>